<dbReference type="HOGENOM" id="CLU_033863_0_1_5"/>
<evidence type="ECO:0000259" key="2">
    <source>
        <dbReference type="Pfam" id="PF00892"/>
    </source>
</evidence>
<dbReference type="PANTHER" id="PTHR22911:SF76">
    <property type="entry name" value="EAMA DOMAIN-CONTAINING PROTEIN"/>
    <property type="match status" value="1"/>
</dbReference>
<feature type="transmembrane region" description="Helical" evidence="1">
    <location>
        <begin position="61"/>
        <end position="80"/>
    </location>
</feature>
<feature type="transmembrane region" description="Helical" evidence="1">
    <location>
        <begin position="223"/>
        <end position="249"/>
    </location>
</feature>
<keyword evidence="4" id="KW-1185">Reference proteome</keyword>
<proteinExistence type="predicted"/>
<name>D7A6A5_ANCN5</name>
<feature type="transmembrane region" description="Helical" evidence="1">
    <location>
        <begin position="159"/>
        <end position="180"/>
    </location>
</feature>
<sequence>MAPPPASVAMSTSLDAAVESVASSAMNEARLRRQAFLAVLLAAFCIGFSPVLVRYGDAGPAAIGFWRLFFALGPTALWAWAEHRAERRRFAASATPRPLPIRAYAFAALAGVFFGADLIAFHVGLANTSTANGVLLGNLAVVFVLIFGWLFLGERPSRGLLLALATALAGTLFIILSSAGHSHGAGPRAVSVFGDVLCVAAALFYAGYMLMTRVVRRAGSNGAAALGGGTAALIATVTGAVTCLIWAVATGEVLVPQSLQGLLAVVGLGIVAHATGQGLTTFALGRLPAGLISVVLLLQIVVGVTFAALLFGEIPSLMVIIGGTLVVAGVATARPGGRRA</sequence>
<dbReference type="Proteomes" id="UP000006633">
    <property type="component" value="Chromosome"/>
</dbReference>
<keyword evidence="1" id="KW-1133">Transmembrane helix</keyword>
<dbReference type="InterPro" id="IPR037185">
    <property type="entry name" value="EmrE-like"/>
</dbReference>
<evidence type="ECO:0000313" key="4">
    <source>
        <dbReference type="Proteomes" id="UP000006633"/>
    </source>
</evidence>
<dbReference type="STRING" id="639283.Snov_0931"/>
<feature type="domain" description="EamA" evidence="2">
    <location>
        <begin position="36"/>
        <end position="175"/>
    </location>
</feature>
<evidence type="ECO:0000313" key="3">
    <source>
        <dbReference type="EMBL" id="ADH88255.1"/>
    </source>
</evidence>
<organism evidence="3 4">
    <name type="scientific">Ancylobacter novellus (strain ATCC 8093 / DSM 506 / JCM 20403 / CCM 1077 / IAM 12100 / NBRC 12443 / NCIMB 10456)</name>
    <name type="common">Starkeya novella</name>
    <dbReference type="NCBI Taxonomy" id="639283"/>
    <lineage>
        <taxon>Bacteria</taxon>
        <taxon>Pseudomonadati</taxon>
        <taxon>Pseudomonadota</taxon>
        <taxon>Alphaproteobacteria</taxon>
        <taxon>Hyphomicrobiales</taxon>
        <taxon>Xanthobacteraceae</taxon>
        <taxon>Ancylobacter</taxon>
    </lineage>
</organism>
<dbReference type="GO" id="GO:0016020">
    <property type="term" value="C:membrane"/>
    <property type="evidence" value="ECO:0007669"/>
    <property type="project" value="InterPro"/>
</dbReference>
<protein>
    <recommendedName>
        <fullName evidence="2">EamA domain-containing protein</fullName>
    </recommendedName>
</protein>
<feature type="transmembrane region" description="Helical" evidence="1">
    <location>
        <begin position="261"/>
        <end position="284"/>
    </location>
</feature>
<feature type="transmembrane region" description="Helical" evidence="1">
    <location>
        <begin position="35"/>
        <end position="55"/>
    </location>
</feature>
<keyword evidence="1" id="KW-0472">Membrane</keyword>
<dbReference type="EMBL" id="CP002026">
    <property type="protein sequence ID" value="ADH88255.1"/>
    <property type="molecule type" value="Genomic_DNA"/>
</dbReference>
<accession>D7A6A5</accession>
<dbReference type="Pfam" id="PF00892">
    <property type="entry name" value="EamA"/>
    <property type="match status" value="2"/>
</dbReference>
<dbReference type="PANTHER" id="PTHR22911">
    <property type="entry name" value="ACYL-MALONYL CONDENSING ENZYME-RELATED"/>
    <property type="match status" value="1"/>
</dbReference>
<dbReference type="InterPro" id="IPR000620">
    <property type="entry name" value="EamA_dom"/>
</dbReference>
<dbReference type="OrthoDB" id="8770617at2"/>
<feature type="transmembrane region" description="Helical" evidence="1">
    <location>
        <begin position="317"/>
        <end position="333"/>
    </location>
</feature>
<dbReference type="eggNOG" id="COG0697">
    <property type="taxonomic scope" value="Bacteria"/>
</dbReference>
<gene>
    <name evidence="3" type="ordered locus">Snov_0931</name>
</gene>
<dbReference type="RefSeq" id="WP_013165760.1">
    <property type="nucleotide sequence ID" value="NC_014217.1"/>
</dbReference>
<feature type="transmembrane region" description="Helical" evidence="1">
    <location>
        <begin position="101"/>
        <end position="121"/>
    </location>
</feature>
<feature type="transmembrane region" description="Helical" evidence="1">
    <location>
        <begin position="291"/>
        <end position="311"/>
    </location>
</feature>
<feature type="transmembrane region" description="Helical" evidence="1">
    <location>
        <begin position="192"/>
        <end position="211"/>
    </location>
</feature>
<dbReference type="KEGG" id="sno:Snov_0931"/>
<evidence type="ECO:0000256" key="1">
    <source>
        <dbReference type="SAM" id="Phobius"/>
    </source>
</evidence>
<dbReference type="AlphaFoldDB" id="D7A6A5"/>
<feature type="transmembrane region" description="Helical" evidence="1">
    <location>
        <begin position="133"/>
        <end position="152"/>
    </location>
</feature>
<dbReference type="SUPFAM" id="SSF103481">
    <property type="entry name" value="Multidrug resistance efflux transporter EmrE"/>
    <property type="match status" value="2"/>
</dbReference>
<reference evidence="3 4" key="1">
    <citation type="journal article" date="2012" name="Stand. Genomic Sci.">
        <title>Complete genome sequence of the facultatively chemolithoautotrophic and methylotrophic alpha Proteobacterium Starkeya novella type strain (ATCC 8093(T)).</title>
        <authorList>
            <person name="Kappler U."/>
            <person name="Davenport K."/>
            <person name="Beatson S."/>
            <person name="Lucas S."/>
            <person name="Lapidus A."/>
            <person name="Copeland A."/>
            <person name="Berry K.W."/>
            <person name="Glavina Del Rio T."/>
            <person name="Hammon N."/>
            <person name="Dalin E."/>
            <person name="Tice H."/>
            <person name="Pitluck S."/>
            <person name="Richardson P."/>
            <person name="Bruce D."/>
            <person name="Goodwin L.A."/>
            <person name="Han C."/>
            <person name="Tapia R."/>
            <person name="Detter J.C."/>
            <person name="Chang Y.J."/>
            <person name="Jeffries C.D."/>
            <person name="Land M."/>
            <person name="Hauser L."/>
            <person name="Kyrpides N.C."/>
            <person name="Goker M."/>
            <person name="Ivanova N."/>
            <person name="Klenk H.P."/>
            <person name="Woyke T."/>
        </authorList>
    </citation>
    <scope>NUCLEOTIDE SEQUENCE [LARGE SCALE GENOMIC DNA]</scope>
    <source>
        <strain evidence="4">ATCC 8093 / DSM 506 / JCM 20403 / CCM 1077 / IAM 12100 / NBRC 12443 / NCIMB 10456</strain>
    </source>
</reference>
<keyword evidence="1" id="KW-0812">Transmembrane</keyword>
<feature type="domain" description="EamA" evidence="2">
    <location>
        <begin position="193"/>
        <end position="331"/>
    </location>
</feature>